<dbReference type="InterPro" id="IPR016187">
    <property type="entry name" value="CTDL_fold"/>
</dbReference>
<feature type="domain" description="Histidine-specific methyltransferase SAM-dependent" evidence="8">
    <location>
        <begin position="70"/>
        <end position="373"/>
    </location>
</feature>
<dbReference type="InterPro" id="IPR029063">
    <property type="entry name" value="SAM-dependent_MTases_sf"/>
</dbReference>
<dbReference type="VEuPathDB" id="FungiDB:GMDG_03866"/>
<evidence type="ECO:0000259" key="8">
    <source>
        <dbReference type="Pfam" id="PF10017"/>
    </source>
</evidence>
<accession>A0A177A2A7</accession>
<feature type="compositionally biased region" description="Gly residues" evidence="6">
    <location>
        <begin position="667"/>
        <end position="686"/>
    </location>
</feature>
<reference evidence="10" key="1">
    <citation type="submission" date="2016-03" db="EMBL/GenBank/DDBJ databases">
        <title>Updated assembly of Pseudogymnoascus destructans, the fungus causing white-nose syndrome of bats.</title>
        <authorList>
            <person name="Palmer J.M."/>
            <person name="Drees K.P."/>
            <person name="Foster J.T."/>
            <person name="Lindner D.L."/>
        </authorList>
    </citation>
    <scope>NUCLEOTIDE SEQUENCE [LARGE SCALE GENOMIC DNA]</scope>
    <source>
        <strain evidence="10">20631-21</strain>
    </source>
</reference>
<name>A0A177A2A7_9PEZI</name>
<feature type="region of interest" description="Disordered" evidence="6">
    <location>
        <begin position="582"/>
        <end position="602"/>
    </location>
</feature>
<dbReference type="InterPro" id="IPR024775">
    <property type="entry name" value="DinB-like"/>
</dbReference>
<dbReference type="PANTHER" id="PTHR43397:SF1">
    <property type="entry name" value="ERGOTHIONEINE BIOSYNTHESIS PROTEIN 1"/>
    <property type="match status" value="1"/>
</dbReference>
<proteinExistence type="predicted"/>
<feature type="domain" description="Sulfatase-modifying factor enzyme-like" evidence="7">
    <location>
        <begin position="595"/>
        <end position="913"/>
    </location>
</feature>
<gene>
    <name evidence="10" type="ORF">VC83_06686</name>
</gene>
<dbReference type="Gene3D" id="3.40.50.150">
    <property type="entry name" value="Vaccinia Virus protein VP39"/>
    <property type="match status" value="1"/>
</dbReference>
<protein>
    <recommendedName>
        <fullName evidence="11">Ergothioneine biosynthesis protein 1</fullName>
    </recommendedName>
</protein>
<dbReference type="Pfam" id="PF12867">
    <property type="entry name" value="DinB_2"/>
    <property type="match status" value="1"/>
</dbReference>
<dbReference type="GeneID" id="36289742"/>
<dbReference type="eggNOG" id="ENOG502QS9T">
    <property type="taxonomic scope" value="Eukaryota"/>
</dbReference>
<evidence type="ECO:0008006" key="11">
    <source>
        <dbReference type="Google" id="ProtNLM"/>
    </source>
</evidence>
<dbReference type="EMBL" id="KV441404">
    <property type="protein sequence ID" value="OAF56419.1"/>
    <property type="molecule type" value="Genomic_DNA"/>
</dbReference>
<dbReference type="Gene3D" id="3.90.1580.10">
    <property type="entry name" value="paralog of FGE (formylglycine-generating enzyme)"/>
    <property type="match status" value="1"/>
</dbReference>
<feature type="region of interest" description="Disordered" evidence="6">
    <location>
        <begin position="1"/>
        <end position="47"/>
    </location>
</feature>
<evidence type="ECO:0000256" key="1">
    <source>
        <dbReference type="ARBA" id="ARBA00022603"/>
    </source>
</evidence>
<organism evidence="10">
    <name type="scientific">Pseudogymnoascus destructans</name>
    <dbReference type="NCBI Taxonomy" id="655981"/>
    <lineage>
        <taxon>Eukaryota</taxon>
        <taxon>Fungi</taxon>
        <taxon>Dikarya</taxon>
        <taxon>Ascomycota</taxon>
        <taxon>Pezizomycotina</taxon>
        <taxon>Leotiomycetes</taxon>
        <taxon>Thelebolales</taxon>
        <taxon>Thelebolaceae</taxon>
        <taxon>Pseudogymnoascus</taxon>
    </lineage>
</organism>
<feature type="compositionally biased region" description="Pro residues" evidence="6">
    <location>
        <begin position="1"/>
        <end position="10"/>
    </location>
</feature>
<dbReference type="InterPro" id="IPR017805">
    <property type="entry name" value="SAM_MeTrfase_EasF-type_put"/>
</dbReference>
<evidence type="ECO:0000256" key="2">
    <source>
        <dbReference type="ARBA" id="ARBA00022679"/>
    </source>
</evidence>
<dbReference type="PANTHER" id="PTHR43397">
    <property type="entry name" value="ERGOTHIONEINE BIOSYNTHESIS PROTEIN 1"/>
    <property type="match status" value="1"/>
</dbReference>
<dbReference type="OrthoDB" id="659at2759"/>
<dbReference type="AlphaFoldDB" id="A0A177A2A7"/>
<dbReference type="Proteomes" id="UP000077154">
    <property type="component" value="Unassembled WGS sequence"/>
</dbReference>
<dbReference type="Pfam" id="PF10017">
    <property type="entry name" value="Methyltransf_33"/>
    <property type="match status" value="1"/>
</dbReference>
<dbReference type="NCBIfam" id="TIGR03439">
    <property type="entry name" value="methyl_EasF"/>
    <property type="match status" value="1"/>
</dbReference>
<evidence type="ECO:0000256" key="3">
    <source>
        <dbReference type="ARBA" id="ARBA00023002"/>
    </source>
</evidence>
<dbReference type="InterPro" id="IPR019257">
    <property type="entry name" value="MeTrfase_dom"/>
</dbReference>
<evidence type="ECO:0000256" key="6">
    <source>
        <dbReference type="SAM" id="MobiDB-lite"/>
    </source>
</evidence>
<evidence type="ECO:0000256" key="5">
    <source>
        <dbReference type="ARBA" id="ARBA00037882"/>
    </source>
</evidence>
<dbReference type="InterPro" id="IPR051128">
    <property type="entry name" value="EgtD_Methyltrsf_superfamily"/>
</dbReference>
<dbReference type="RefSeq" id="XP_024321713.1">
    <property type="nucleotide sequence ID" value="XM_024470276.1"/>
</dbReference>
<dbReference type="GO" id="GO:0008168">
    <property type="term" value="F:methyltransferase activity"/>
    <property type="evidence" value="ECO:0007669"/>
    <property type="project" value="UniProtKB-KW"/>
</dbReference>
<evidence type="ECO:0000259" key="7">
    <source>
        <dbReference type="Pfam" id="PF03781"/>
    </source>
</evidence>
<evidence type="ECO:0000256" key="4">
    <source>
        <dbReference type="ARBA" id="ARBA00023004"/>
    </source>
</evidence>
<feature type="region of interest" description="Disordered" evidence="6">
    <location>
        <begin position="645"/>
        <end position="686"/>
    </location>
</feature>
<evidence type="ECO:0000313" key="10">
    <source>
        <dbReference type="EMBL" id="OAF56419.1"/>
    </source>
</evidence>
<keyword evidence="1" id="KW-0489">Methyltransferase</keyword>
<evidence type="ECO:0000259" key="9">
    <source>
        <dbReference type="Pfam" id="PF12867"/>
    </source>
</evidence>
<dbReference type="InterPro" id="IPR042095">
    <property type="entry name" value="SUMF_sf"/>
</dbReference>
<feature type="compositionally biased region" description="Low complexity" evidence="6">
    <location>
        <begin position="28"/>
        <end position="37"/>
    </location>
</feature>
<dbReference type="InterPro" id="IPR005532">
    <property type="entry name" value="SUMF_dom"/>
</dbReference>
<feature type="compositionally biased region" description="Basic and acidic residues" evidence="6">
    <location>
        <begin position="13"/>
        <end position="25"/>
    </location>
</feature>
<feature type="compositionally biased region" description="Low complexity" evidence="6">
    <location>
        <begin position="652"/>
        <end position="666"/>
    </location>
</feature>
<keyword evidence="4" id="KW-0408">Iron</keyword>
<dbReference type="Pfam" id="PF03781">
    <property type="entry name" value="FGE-sulfatase"/>
    <property type="match status" value="1"/>
</dbReference>
<comment type="pathway">
    <text evidence="5">Amino-acid biosynthesis; ergothioneine biosynthesis.</text>
</comment>
<sequence length="915" mass="102523">MTNSTTPPPDVVDLDKFHTHDDPRHTRLTTPSKATLPPATPPSPAQSTLDFIDIIDIRRDALGSSLDLGRDIMAQLAPARGPKKMPTLLLYDEKGLQTFEEITYLEEYYLTNAEIEVLERNAEEMARNIQAESMVIELGSGNLRKVSILLNALEKAEKSIHYYALDLSKRELERTLSSVPRFEHVVCHGLLGTYDDGLEWIRSGCNASWPKCIMSLGSSIGNFNRGDAAEFLKGFADMLRPSDSMIIGLDACNDPAKVYHAYNDSLGITHKFILNGLDNANSILGENVFDTNDWEVIGEYVCDKDGGRHRAFYAPKRDITIRGVFIEQGERVQVEQSLKYSQAESEGMWAAAGLKEVGKWGATKEQYNIHMLTKRAKPFQLHPSQYALTPTPTLEDWRGLWSTWNTVARGMIPNNELLAKPIKLRNACIFYLGHIPTFLDLQLSKATGVPLCEPSHYPQIFERGIDPDVDNPDNCHAHSEIPDQWPPVEEILEYQAQVRRKVEGLYASGVPEASRKVGRSLWIGLEHEIMHLETLLYMLLQSDNCMPPPRTVKPDFEEQARRDAEREVENQWFTIPEQDIALGLDDPEDNSGDGHFGWDNEKPVRKAHVRSFQAKGRPITNEEYAIYLDATDNENLPASWTRQHANGDLSAHTPNGNTNGYTNGNGHTNGNGLTNGNGHTDGSGHTNGNGYLSNGYTNGLTKLHPSYISNILVRTVYGPVSLAHALHWPVSACYDELRRCAKWMGGRIPTVEEARSIYSYVDERRLKEVRNARRVPAVNAHLVNNGVEESPPLRDPAGSPANPHSALFTDLEGANVGFKHWHPVAVTADGDKLAGQGEMGGVWEWTSSVLERHEGFREMELYPAYSEDFFDGKHNVVLGGSWATHPRIAGRKSFINWYQRNYPYVWAGARLVRDI</sequence>
<keyword evidence="3" id="KW-0560">Oxidoreductase</keyword>
<feature type="domain" description="DinB-like" evidence="9">
    <location>
        <begin position="410"/>
        <end position="535"/>
    </location>
</feature>
<keyword evidence="2" id="KW-0808">Transferase</keyword>
<dbReference type="GO" id="GO:0032259">
    <property type="term" value="P:methylation"/>
    <property type="evidence" value="ECO:0007669"/>
    <property type="project" value="UniProtKB-KW"/>
</dbReference>
<dbReference type="SUPFAM" id="SSF56436">
    <property type="entry name" value="C-type lectin-like"/>
    <property type="match status" value="1"/>
</dbReference>